<dbReference type="InterPro" id="IPR029756">
    <property type="entry name" value="MTH1187/YkoF-like"/>
</dbReference>
<evidence type="ECO:0000259" key="4">
    <source>
        <dbReference type="Pfam" id="PF01910"/>
    </source>
</evidence>
<feature type="transmembrane region" description="Helical" evidence="3">
    <location>
        <begin position="42"/>
        <end position="58"/>
    </location>
</feature>
<dbReference type="Proteomes" id="UP000199488">
    <property type="component" value="Unassembled WGS sequence"/>
</dbReference>
<evidence type="ECO:0000313" key="5">
    <source>
        <dbReference type="EMBL" id="SDW24067.1"/>
    </source>
</evidence>
<feature type="domain" description="Thiamine-binding protein" evidence="4">
    <location>
        <begin position="241"/>
        <end position="335"/>
    </location>
</feature>
<name>A0A1H2RXP2_9BACI</name>
<evidence type="ECO:0000256" key="1">
    <source>
        <dbReference type="ARBA" id="ARBA00010272"/>
    </source>
</evidence>
<evidence type="ECO:0000256" key="3">
    <source>
        <dbReference type="SAM" id="Phobius"/>
    </source>
</evidence>
<dbReference type="Pfam" id="PF07136">
    <property type="entry name" value="DUF1385"/>
    <property type="match status" value="1"/>
</dbReference>
<evidence type="ECO:0000313" key="6">
    <source>
        <dbReference type="Proteomes" id="UP000199488"/>
    </source>
</evidence>
<gene>
    <name evidence="5" type="ORF">SAMN05421781_0948</name>
</gene>
<feature type="compositionally biased region" description="Basic and acidic residues" evidence="2">
    <location>
        <begin position="319"/>
        <end position="332"/>
    </location>
</feature>
<dbReference type="Pfam" id="PF01910">
    <property type="entry name" value="Thiamine_BP"/>
    <property type="match status" value="1"/>
</dbReference>
<dbReference type="GO" id="GO:0005829">
    <property type="term" value="C:cytosol"/>
    <property type="evidence" value="ECO:0007669"/>
    <property type="project" value="TreeGrafter"/>
</dbReference>
<dbReference type="PANTHER" id="PTHR33777:SF1">
    <property type="entry name" value="UPF0045 PROTEIN ECM15"/>
    <property type="match status" value="1"/>
</dbReference>
<keyword evidence="6" id="KW-1185">Reference proteome</keyword>
<dbReference type="SUPFAM" id="SSF89957">
    <property type="entry name" value="MTH1187/YkoF-like"/>
    <property type="match status" value="1"/>
</dbReference>
<keyword evidence="3" id="KW-0472">Membrane</keyword>
<dbReference type="RefSeq" id="WP_091611806.1">
    <property type="nucleotide sequence ID" value="NZ_FNNC01000001.1"/>
</dbReference>
<reference evidence="5 6" key="1">
    <citation type="submission" date="2016-10" db="EMBL/GenBank/DDBJ databases">
        <authorList>
            <person name="de Groot N.N."/>
        </authorList>
    </citation>
    <scope>NUCLEOTIDE SEQUENCE [LARGE SCALE GENOMIC DNA]</scope>
    <source>
        <strain evidence="5 6">DSM 23126</strain>
    </source>
</reference>
<feature type="transmembrane region" description="Helical" evidence="3">
    <location>
        <begin position="133"/>
        <end position="151"/>
    </location>
</feature>
<feature type="transmembrane region" description="Helical" evidence="3">
    <location>
        <begin position="64"/>
        <end position="90"/>
    </location>
</feature>
<dbReference type="InterPro" id="IPR051614">
    <property type="entry name" value="UPF0045_domain"/>
</dbReference>
<keyword evidence="3" id="KW-0812">Transmembrane</keyword>
<dbReference type="STRING" id="1122204.SAMN05421781_0948"/>
<dbReference type="PANTHER" id="PTHR33777">
    <property type="entry name" value="UPF0045 PROTEIN ECM15"/>
    <property type="match status" value="1"/>
</dbReference>
<sequence length="340" mass="38555">MKIRGLSYQRGVFFFGASFISRAYVGSEGKIHAELLPLSLRSYLRVGAVVTGAMPVWYKLTAAAWLAAAAFQLLPLYSFLLFVMGTHFIFPRQLKKFHGAEHKVFSFTEVPEKSSWKRVGRASITNRHCSTNIVFIYFVLFLVMASPVYIISSPGNVFIAVSAYVSLPMAFAAEEVLQRHFAGSRNTWLKPSYWLQRNITCSVPEKVHVQTAITAFRMLAEREFPHRTGRTRKEQLSMAIVDVTVSPVDKQGTGMSDTVAKIQDVLEKHNDKIDIEMTPMSTLLEGNIGDLLQVVREIHEIPFQEGYQRVSTNIRIDDRRDAEGKQMKKKMESVQNARKQ</sequence>
<feature type="region of interest" description="Disordered" evidence="2">
    <location>
        <begin position="319"/>
        <end position="340"/>
    </location>
</feature>
<dbReference type="InterPro" id="IPR002767">
    <property type="entry name" value="Thiamine_BP"/>
</dbReference>
<dbReference type="OrthoDB" id="2147383at2"/>
<protein>
    <submittedName>
        <fullName evidence="5">Uncharacterized protein, MTH1187 family</fullName>
    </submittedName>
</protein>
<dbReference type="NCBIfam" id="TIGR00106">
    <property type="entry name" value="MTH1187 family thiamine-binding protein"/>
    <property type="match status" value="1"/>
</dbReference>
<dbReference type="InterPro" id="IPR010787">
    <property type="entry name" value="DUF1385"/>
</dbReference>
<dbReference type="AlphaFoldDB" id="A0A1H2RXP2"/>
<evidence type="ECO:0000256" key="2">
    <source>
        <dbReference type="SAM" id="MobiDB-lite"/>
    </source>
</evidence>
<accession>A0A1H2RXP2</accession>
<dbReference type="Gene3D" id="3.30.70.930">
    <property type="match status" value="1"/>
</dbReference>
<comment type="similarity">
    <text evidence="1">Belongs to the UPF0045 family.</text>
</comment>
<organism evidence="5 6">
    <name type="scientific">Marinococcus luteus</name>
    <dbReference type="NCBI Taxonomy" id="1122204"/>
    <lineage>
        <taxon>Bacteria</taxon>
        <taxon>Bacillati</taxon>
        <taxon>Bacillota</taxon>
        <taxon>Bacilli</taxon>
        <taxon>Bacillales</taxon>
        <taxon>Bacillaceae</taxon>
        <taxon>Marinococcus</taxon>
    </lineage>
</organism>
<keyword evidence="3" id="KW-1133">Transmembrane helix</keyword>
<dbReference type="EMBL" id="FNNC01000001">
    <property type="protein sequence ID" value="SDW24067.1"/>
    <property type="molecule type" value="Genomic_DNA"/>
</dbReference>
<proteinExistence type="inferred from homology"/>